<dbReference type="Pfam" id="PF23667">
    <property type="entry name" value="CUB_CDCP1_1"/>
    <property type="match status" value="1"/>
</dbReference>
<keyword evidence="7" id="KW-1185">Reference proteome</keyword>
<feature type="domain" description="CDCP1 third and sixth CUB" evidence="3">
    <location>
        <begin position="521"/>
        <end position="632"/>
    </location>
</feature>
<keyword evidence="1" id="KW-0812">Transmembrane</keyword>
<evidence type="ECO:0008006" key="8">
    <source>
        <dbReference type="Google" id="ProtNLM"/>
    </source>
</evidence>
<evidence type="ECO:0000259" key="3">
    <source>
        <dbReference type="Pfam" id="PF23665"/>
    </source>
</evidence>
<sequence length="871" mass="96906">MSWLVFGLLLVLTAGVSEANAVTVTTGPYTKVTISRPTEGPDCFVCVGEGSAQTCKLRADINQLQTLHVSFNCSRPQDIFTIEINRDFDCSMSCNYGPIQADWSFFQDFKRVFTWDLRFKSSTRSFQLEFPGPGMRQIQSSEQCPDNHTYSILMYLRAGPMNLGKFCQNGTITRIQILWKWRLTLEVPKETTLSQFSFKYSEVVGSVFAVDAVLPRGISNTDFFSASGFPFAYTVMWNFVVPPRHNFTVDFVKYNKPECQGKPVKVIYQQANMAPVEKTPTDEQPANYNRNFSLSLTNCDGKTAGGSSDSGLLLNFRVSVFRGGIPDLCAVDLQNDKGLSLQIEKKNQAELCEIGMDKVVKEKIVVPAGSKVSLSFLDCLKDDLILTATKTIECQNLASCPSVAGTLLTIPLVDSCLPPSLSQVTWVLNVPERGSVELSAPQGSLYQSVPGDQVCDQLLSAQVSAANNFSIGDFCSASKGIIQRIQISSSITVTTSADGNKDLRQVMAPLLNASFNSEIDETLIYTVYPRISTSALIMTPNWPGEMKPDSTLSYIVNVPEDYSAQLLFSNVTFPECLKNHAEVHIQELGSDLEVGFREDEKLVLEHNILKSFYLNMSNCEPEKGIFAILSKISLQKKPGKLLSIILGVVGALLALLIIILVVVCVAVRKKKRQINRSSIYIPKGNVSLPGDVLFPKTRADNDSHVYTSIDDTMVYGHLLQQDLSGPGHFNGHQVDGYKAFSGPVDKTIKDTLYDPTVERGPDKDTYHPFLAPSETFIPSRPRTPLGRLDSMDYEDRRMVDNTLYTFKTPGEPNQMNRSAADPVFCQSLMIILGQSLSWLIQNMRPHMRRICRIYLMVEKMNPVTQRWNVLI</sequence>
<name>A0A8T0AF39_SILME</name>
<protein>
    <recommendedName>
        <fullName evidence="8">CUB domain-containing protein 1</fullName>
    </recommendedName>
</protein>
<gene>
    <name evidence="6" type="ORF">HF521_011305</name>
</gene>
<feature type="domain" description="CDCP1 third and sixth CUB" evidence="3">
    <location>
        <begin position="227"/>
        <end position="304"/>
    </location>
</feature>
<dbReference type="PANTHER" id="PTHR14477">
    <property type="entry name" value="CUB DOMAIN-CONTAINING PROTEIN 1"/>
    <property type="match status" value="1"/>
</dbReference>
<evidence type="ECO:0000313" key="7">
    <source>
        <dbReference type="Proteomes" id="UP000606274"/>
    </source>
</evidence>
<reference evidence="6" key="1">
    <citation type="submission" date="2020-08" db="EMBL/GenBank/DDBJ databases">
        <title>Chromosome-level assembly of Southern catfish (Silurus meridionalis) provides insights into visual adaptation to the nocturnal and benthic lifestyles.</title>
        <authorList>
            <person name="Zhang Y."/>
            <person name="Wang D."/>
            <person name="Peng Z."/>
        </authorList>
    </citation>
    <scope>NUCLEOTIDE SEQUENCE</scope>
    <source>
        <strain evidence="6">SWU-2019-XX</strain>
        <tissue evidence="6">Muscle</tissue>
    </source>
</reference>
<feature type="domain" description="CDCP1 second and fifth CUB" evidence="5">
    <location>
        <begin position="99"/>
        <end position="201"/>
    </location>
</feature>
<feature type="domain" description="CDCP1 second and fifth CUB" evidence="5">
    <location>
        <begin position="415"/>
        <end position="506"/>
    </location>
</feature>
<proteinExistence type="predicted"/>
<evidence type="ECO:0000259" key="5">
    <source>
        <dbReference type="Pfam" id="PF23668"/>
    </source>
</evidence>
<dbReference type="Pfam" id="PF23665">
    <property type="entry name" value="CDCP1_CUB_6"/>
    <property type="match status" value="2"/>
</dbReference>
<dbReference type="InterPro" id="IPR056266">
    <property type="entry name" value="CDCP1_CUB_3rd_6th"/>
</dbReference>
<dbReference type="EMBL" id="JABFDY010000022">
    <property type="protein sequence ID" value="KAF7691008.1"/>
    <property type="molecule type" value="Genomic_DNA"/>
</dbReference>
<evidence type="ECO:0000256" key="2">
    <source>
        <dbReference type="SAM" id="SignalP"/>
    </source>
</evidence>
<feature type="chain" id="PRO_5035870158" description="CUB domain-containing protein 1" evidence="2">
    <location>
        <begin position="20"/>
        <end position="871"/>
    </location>
</feature>
<evidence type="ECO:0000259" key="4">
    <source>
        <dbReference type="Pfam" id="PF23667"/>
    </source>
</evidence>
<evidence type="ECO:0000256" key="1">
    <source>
        <dbReference type="SAM" id="Phobius"/>
    </source>
</evidence>
<evidence type="ECO:0000313" key="6">
    <source>
        <dbReference type="EMBL" id="KAF7691008.1"/>
    </source>
</evidence>
<dbReference type="InterPro" id="IPR056268">
    <property type="entry name" value="CUB_CDCP1_1st"/>
</dbReference>
<dbReference type="Proteomes" id="UP000606274">
    <property type="component" value="Unassembled WGS sequence"/>
</dbReference>
<dbReference type="OrthoDB" id="8960034at2759"/>
<feature type="transmembrane region" description="Helical" evidence="1">
    <location>
        <begin position="641"/>
        <end position="667"/>
    </location>
</feature>
<feature type="domain" description="CDCP1 first CUB" evidence="4">
    <location>
        <begin position="22"/>
        <end position="90"/>
    </location>
</feature>
<dbReference type="Pfam" id="PF23668">
    <property type="entry name" value="CUB_CDCP1_2"/>
    <property type="match status" value="2"/>
</dbReference>
<keyword evidence="1" id="KW-1133">Transmembrane helix</keyword>
<dbReference type="InterPro" id="IPR038811">
    <property type="entry name" value="CDCP1"/>
</dbReference>
<dbReference type="PANTHER" id="PTHR14477:SF1">
    <property type="entry name" value="CUB DOMAIN-CONTAINING PROTEIN 1"/>
    <property type="match status" value="1"/>
</dbReference>
<dbReference type="AlphaFoldDB" id="A0A8T0AF39"/>
<feature type="signal peptide" evidence="2">
    <location>
        <begin position="1"/>
        <end position="19"/>
    </location>
</feature>
<keyword evidence="2" id="KW-0732">Signal</keyword>
<dbReference type="InterPro" id="IPR056269">
    <property type="entry name" value="CUB_CDCP1_2nd_5th"/>
</dbReference>
<keyword evidence="1" id="KW-0472">Membrane</keyword>
<organism evidence="6 7">
    <name type="scientific">Silurus meridionalis</name>
    <name type="common">Southern catfish</name>
    <name type="synonym">Silurus soldatovi meridionalis</name>
    <dbReference type="NCBI Taxonomy" id="175797"/>
    <lineage>
        <taxon>Eukaryota</taxon>
        <taxon>Metazoa</taxon>
        <taxon>Chordata</taxon>
        <taxon>Craniata</taxon>
        <taxon>Vertebrata</taxon>
        <taxon>Euteleostomi</taxon>
        <taxon>Actinopterygii</taxon>
        <taxon>Neopterygii</taxon>
        <taxon>Teleostei</taxon>
        <taxon>Ostariophysi</taxon>
        <taxon>Siluriformes</taxon>
        <taxon>Siluridae</taxon>
        <taxon>Silurus</taxon>
    </lineage>
</organism>
<comment type="caution">
    <text evidence="6">The sequence shown here is derived from an EMBL/GenBank/DDBJ whole genome shotgun (WGS) entry which is preliminary data.</text>
</comment>
<accession>A0A8T0AF39</accession>